<comment type="caution">
    <text evidence="2">The sequence shown here is derived from an EMBL/GenBank/DDBJ whole genome shotgun (WGS) entry which is preliminary data.</text>
</comment>
<name>A0A4C1YTF5_EUMVA</name>
<proteinExistence type="predicted"/>
<feature type="region of interest" description="Disordered" evidence="1">
    <location>
        <begin position="1"/>
        <end position="49"/>
    </location>
</feature>
<dbReference type="AlphaFoldDB" id="A0A4C1YTF5"/>
<reference evidence="2 3" key="1">
    <citation type="journal article" date="2019" name="Commun. Biol.">
        <title>The bagworm genome reveals a unique fibroin gene that provides high tensile strength.</title>
        <authorList>
            <person name="Kono N."/>
            <person name="Nakamura H."/>
            <person name="Ohtoshi R."/>
            <person name="Tomita M."/>
            <person name="Numata K."/>
            <person name="Arakawa K."/>
        </authorList>
    </citation>
    <scope>NUCLEOTIDE SEQUENCE [LARGE SCALE GENOMIC DNA]</scope>
</reference>
<dbReference type="EMBL" id="BGZK01001428">
    <property type="protein sequence ID" value="GBP79751.1"/>
    <property type="molecule type" value="Genomic_DNA"/>
</dbReference>
<dbReference type="Proteomes" id="UP000299102">
    <property type="component" value="Unassembled WGS sequence"/>
</dbReference>
<feature type="region of interest" description="Disordered" evidence="1">
    <location>
        <begin position="66"/>
        <end position="87"/>
    </location>
</feature>
<keyword evidence="3" id="KW-1185">Reference proteome</keyword>
<accession>A0A4C1YTF5</accession>
<protein>
    <submittedName>
        <fullName evidence="2">Uncharacterized protein</fullName>
    </submittedName>
</protein>
<sequence>MPAPDEDVPKGEFRPRTAGSTTPWRNYRAAGLAKCHGPPTQEGPGPRGRELRNIFFNFVSKCSTRHQCLSDPEQPQQGTSKNQSEPYFSVNNIASSPYVTDKGSSPAPAPHEVIAGERGGAGGEGYGTSPLRIQHFTRGFCNAALFPIEAFLASG</sequence>
<evidence type="ECO:0000256" key="1">
    <source>
        <dbReference type="SAM" id="MobiDB-lite"/>
    </source>
</evidence>
<organism evidence="2 3">
    <name type="scientific">Eumeta variegata</name>
    <name type="common">Bagworm moth</name>
    <name type="synonym">Eumeta japonica</name>
    <dbReference type="NCBI Taxonomy" id="151549"/>
    <lineage>
        <taxon>Eukaryota</taxon>
        <taxon>Metazoa</taxon>
        <taxon>Ecdysozoa</taxon>
        <taxon>Arthropoda</taxon>
        <taxon>Hexapoda</taxon>
        <taxon>Insecta</taxon>
        <taxon>Pterygota</taxon>
        <taxon>Neoptera</taxon>
        <taxon>Endopterygota</taxon>
        <taxon>Lepidoptera</taxon>
        <taxon>Glossata</taxon>
        <taxon>Ditrysia</taxon>
        <taxon>Tineoidea</taxon>
        <taxon>Psychidae</taxon>
        <taxon>Oiketicinae</taxon>
        <taxon>Eumeta</taxon>
    </lineage>
</organism>
<evidence type="ECO:0000313" key="3">
    <source>
        <dbReference type="Proteomes" id="UP000299102"/>
    </source>
</evidence>
<gene>
    <name evidence="2" type="ORF">EVAR_67527_1</name>
</gene>
<evidence type="ECO:0000313" key="2">
    <source>
        <dbReference type="EMBL" id="GBP79751.1"/>
    </source>
</evidence>